<keyword evidence="3" id="KW-1185">Reference proteome</keyword>
<evidence type="ECO:0008006" key="4">
    <source>
        <dbReference type="Google" id="ProtNLM"/>
    </source>
</evidence>
<accession>A0A6I4M6Y9</accession>
<sequence>MSCAKFITCFASFALLAACSATEGDFPSLSRRSYEGNGPITAPKSPVMETSSLPVADAAKVDALHMRHRIAQTAFAKALPAVQAQAINAVGSSPGSESWVAAHLQLSRLDKLRSDSVAVMREFDSLISERGKTDTTLVPLLNAAQMVVSEDLTAQNAEITRLSRLIGE</sequence>
<reference evidence="2 3" key="1">
    <citation type="submission" date="2019-01" db="EMBL/GenBank/DDBJ databases">
        <title>Sphingorhabdus lacus sp.nov., isolated from an oligotrophic freshwater lake.</title>
        <authorList>
            <person name="Park M."/>
        </authorList>
    </citation>
    <scope>NUCLEOTIDE SEQUENCE [LARGE SCALE GENOMIC DNA]</scope>
    <source>
        <strain evidence="2 3">IMCC26285</strain>
    </source>
</reference>
<feature type="chain" id="PRO_5026194409" description="DUF4142 domain-containing protein" evidence="1">
    <location>
        <begin position="24"/>
        <end position="168"/>
    </location>
</feature>
<name>A0A6I4M6Y9_9SPHN</name>
<comment type="caution">
    <text evidence="2">The sequence shown here is derived from an EMBL/GenBank/DDBJ whole genome shotgun (WGS) entry which is preliminary data.</text>
</comment>
<proteinExistence type="predicted"/>
<dbReference type="OrthoDB" id="7594780at2"/>
<dbReference type="EMBL" id="SDWJ01000002">
    <property type="protein sequence ID" value="MVZ98448.1"/>
    <property type="molecule type" value="Genomic_DNA"/>
</dbReference>
<keyword evidence="1" id="KW-0732">Signal</keyword>
<dbReference type="AlphaFoldDB" id="A0A6I4M6Y9"/>
<feature type="signal peptide" evidence="1">
    <location>
        <begin position="1"/>
        <end position="23"/>
    </location>
</feature>
<evidence type="ECO:0000313" key="2">
    <source>
        <dbReference type="EMBL" id="MVZ98448.1"/>
    </source>
</evidence>
<dbReference type="RefSeq" id="WP_160354351.1">
    <property type="nucleotide sequence ID" value="NZ_SDWJ01000002.1"/>
</dbReference>
<dbReference type="PROSITE" id="PS51257">
    <property type="entry name" value="PROKAR_LIPOPROTEIN"/>
    <property type="match status" value="1"/>
</dbReference>
<evidence type="ECO:0000256" key="1">
    <source>
        <dbReference type="SAM" id="SignalP"/>
    </source>
</evidence>
<organism evidence="2 3">
    <name type="scientific">Sphingorhabdus profundilacus</name>
    <dbReference type="NCBI Taxonomy" id="2509718"/>
    <lineage>
        <taxon>Bacteria</taxon>
        <taxon>Pseudomonadati</taxon>
        <taxon>Pseudomonadota</taxon>
        <taxon>Alphaproteobacteria</taxon>
        <taxon>Sphingomonadales</taxon>
        <taxon>Sphingomonadaceae</taxon>
        <taxon>Sphingorhabdus</taxon>
    </lineage>
</organism>
<protein>
    <recommendedName>
        <fullName evidence="4">DUF4142 domain-containing protein</fullName>
    </recommendedName>
</protein>
<gene>
    <name evidence="2" type="ORF">EUU23_12165</name>
</gene>
<dbReference type="Proteomes" id="UP000471147">
    <property type="component" value="Unassembled WGS sequence"/>
</dbReference>
<evidence type="ECO:0000313" key="3">
    <source>
        <dbReference type="Proteomes" id="UP000471147"/>
    </source>
</evidence>